<evidence type="ECO:0000256" key="6">
    <source>
        <dbReference type="ARBA" id="ARBA00023110"/>
    </source>
</evidence>
<keyword evidence="6 12" id="KW-0697">Rotamase</keyword>
<protein>
    <recommendedName>
        <fullName evidence="8">Peptidyl-prolyl cis-trans isomerase C</fullName>
        <ecNumber evidence="4">5.2.1.8</ecNumber>
    </recommendedName>
    <alternativeName>
        <fullName evidence="10">Parvulin</fullName>
    </alternativeName>
    <alternativeName>
        <fullName evidence="9">Rotamase C</fullName>
    </alternativeName>
</protein>
<sequence>MSTAIVRHILVKDIALAQQLKEKLARGADFAKLAKQHSTCNSASRGGELGEIKKGQLVPVIDKLVFSAPEKTIQGPIKSKFGFHLVEVKFRMSSFR</sequence>
<dbReference type="PANTHER" id="PTHR43629">
    <property type="entry name" value="PEPTIDYL-PROLYL CIS-TRANS ISOMERASE"/>
    <property type="match status" value="1"/>
</dbReference>
<evidence type="ECO:0000259" key="13">
    <source>
        <dbReference type="PROSITE" id="PS50198"/>
    </source>
</evidence>
<evidence type="ECO:0000256" key="5">
    <source>
        <dbReference type="ARBA" id="ARBA00022490"/>
    </source>
</evidence>
<keyword evidence="15" id="KW-1185">Reference proteome</keyword>
<keyword evidence="7 12" id="KW-0413">Isomerase</keyword>
<gene>
    <name evidence="14" type="ORF">SAMN05444584_0168</name>
</gene>
<comment type="catalytic activity">
    <reaction evidence="1">
        <text>[protein]-peptidylproline (omega=180) = [protein]-peptidylproline (omega=0)</text>
        <dbReference type="Rhea" id="RHEA:16237"/>
        <dbReference type="Rhea" id="RHEA-COMP:10747"/>
        <dbReference type="Rhea" id="RHEA-COMP:10748"/>
        <dbReference type="ChEBI" id="CHEBI:83833"/>
        <dbReference type="ChEBI" id="CHEBI:83834"/>
        <dbReference type="EC" id="5.2.1.8"/>
    </reaction>
</comment>
<evidence type="ECO:0000313" key="14">
    <source>
        <dbReference type="EMBL" id="SNQ28254.1"/>
    </source>
</evidence>
<dbReference type="Gene3D" id="3.10.50.40">
    <property type="match status" value="1"/>
</dbReference>
<evidence type="ECO:0000256" key="9">
    <source>
        <dbReference type="ARBA" id="ARBA00041926"/>
    </source>
</evidence>
<keyword evidence="5" id="KW-0963">Cytoplasm</keyword>
<evidence type="ECO:0000256" key="7">
    <source>
        <dbReference type="ARBA" id="ARBA00023235"/>
    </source>
</evidence>
<dbReference type="Proteomes" id="UP000243463">
    <property type="component" value="Unassembled WGS sequence"/>
</dbReference>
<feature type="domain" description="PpiC" evidence="13">
    <location>
        <begin position="1"/>
        <end position="90"/>
    </location>
</feature>
<evidence type="ECO:0000256" key="1">
    <source>
        <dbReference type="ARBA" id="ARBA00000971"/>
    </source>
</evidence>
<dbReference type="InterPro" id="IPR052204">
    <property type="entry name" value="PpiC/parvulin_rotamase"/>
</dbReference>
<dbReference type="InterPro" id="IPR046357">
    <property type="entry name" value="PPIase_dom_sf"/>
</dbReference>
<dbReference type="InterPro" id="IPR023058">
    <property type="entry name" value="PPIase_PpiC_CS"/>
</dbReference>
<evidence type="ECO:0000256" key="3">
    <source>
        <dbReference type="ARBA" id="ARBA00007656"/>
    </source>
</evidence>
<comment type="similarity">
    <text evidence="3">Belongs to the PpiC/parvulin rotamase family.</text>
</comment>
<dbReference type="PANTHER" id="PTHR43629:SF3">
    <property type="entry name" value="PEPTIDYL-PROLYL CIS-TRANS ISOMERASE C"/>
    <property type="match status" value="1"/>
</dbReference>
<name>A0A217ECW1_9GAMM</name>
<evidence type="ECO:0000256" key="12">
    <source>
        <dbReference type="PROSITE-ProRule" id="PRU00278"/>
    </source>
</evidence>
<dbReference type="AlphaFoldDB" id="A0A217ECW1"/>
<dbReference type="RefSeq" id="WP_088822259.1">
    <property type="nucleotide sequence ID" value="NZ_FZLN01000001.1"/>
</dbReference>
<dbReference type="GO" id="GO:0003755">
    <property type="term" value="F:peptidyl-prolyl cis-trans isomerase activity"/>
    <property type="evidence" value="ECO:0007669"/>
    <property type="project" value="UniProtKB-KW"/>
</dbReference>
<evidence type="ECO:0000256" key="8">
    <source>
        <dbReference type="ARBA" id="ARBA00040926"/>
    </source>
</evidence>
<evidence type="ECO:0000256" key="4">
    <source>
        <dbReference type="ARBA" id="ARBA00013194"/>
    </source>
</evidence>
<accession>A0A217ECW1</accession>
<proteinExistence type="inferred from homology"/>
<comment type="subcellular location">
    <subcellularLocation>
        <location evidence="2">Cytoplasm</location>
    </subcellularLocation>
</comment>
<dbReference type="InterPro" id="IPR000297">
    <property type="entry name" value="PPIase_PpiC"/>
</dbReference>
<dbReference type="Pfam" id="PF00639">
    <property type="entry name" value="Rotamase"/>
    <property type="match status" value="1"/>
</dbReference>
<evidence type="ECO:0000256" key="11">
    <source>
        <dbReference type="ARBA" id="ARBA00046231"/>
    </source>
</evidence>
<reference evidence="15" key="1">
    <citation type="submission" date="2017-06" db="EMBL/GenBank/DDBJ databases">
        <authorList>
            <person name="Varghese N."/>
            <person name="Submissions S."/>
        </authorList>
    </citation>
    <scope>NUCLEOTIDE SEQUENCE [LARGE SCALE GENOMIC DNA]</scope>
    <source>
        <strain evidence="15">ANC 5114</strain>
    </source>
</reference>
<dbReference type="SUPFAM" id="SSF54534">
    <property type="entry name" value="FKBP-like"/>
    <property type="match status" value="1"/>
</dbReference>
<dbReference type="GO" id="GO:0005737">
    <property type="term" value="C:cytoplasm"/>
    <property type="evidence" value="ECO:0007669"/>
    <property type="project" value="UniProtKB-SubCell"/>
</dbReference>
<dbReference type="EMBL" id="FZLN01000001">
    <property type="protein sequence ID" value="SNQ28254.1"/>
    <property type="molecule type" value="Genomic_DNA"/>
</dbReference>
<dbReference type="PROSITE" id="PS50198">
    <property type="entry name" value="PPIC_PPIASE_2"/>
    <property type="match status" value="1"/>
</dbReference>
<evidence type="ECO:0000256" key="2">
    <source>
        <dbReference type="ARBA" id="ARBA00004496"/>
    </source>
</evidence>
<dbReference type="PROSITE" id="PS01096">
    <property type="entry name" value="PPIC_PPIASE_1"/>
    <property type="match status" value="1"/>
</dbReference>
<evidence type="ECO:0000256" key="10">
    <source>
        <dbReference type="ARBA" id="ARBA00043072"/>
    </source>
</evidence>
<dbReference type="OrthoDB" id="14196at2"/>
<comment type="function">
    <text evidence="11">PPIases accelerate the folding of proteins. It prefers amino acid residues with hydrophobic side chains like leucine and phenylalanine in the P1 position of the peptides substrates.</text>
</comment>
<organism evidence="14 15">
    <name type="scientific">Acinetobacter apis</name>
    <dbReference type="NCBI Taxonomy" id="1229165"/>
    <lineage>
        <taxon>Bacteria</taxon>
        <taxon>Pseudomonadati</taxon>
        <taxon>Pseudomonadota</taxon>
        <taxon>Gammaproteobacteria</taxon>
        <taxon>Moraxellales</taxon>
        <taxon>Moraxellaceae</taxon>
        <taxon>Acinetobacter</taxon>
    </lineage>
</organism>
<dbReference type="EC" id="5.2.1.8" evidence="4"/>
<evidence type="ECO:0000313" key="15">
    <source>
        <dbReference type="Proteomes" id="UP000243463"/>
    </source>
</evidence>